<dbReference type="Pfam" id="PF04357">
    <property type="entry name" value="TamB"/>
    <property type="match status" value="1"/>
</dbReference>
<dbReference type="Proteomes" id="UP000064243">
    <property type="component" value="Unassembled WGS sequence"/>
</dbReference>
<evidence type="ECO:0000313" key="7">
    <source>
        <dbReference type="Proteomes" id="UP000064243"/>
    </source>
</evidence>
<dbReference type="PANTHER" id="PTHR36985:SF1">
    <property type="entry name" value="TRANSLOCATION AND ASSEMBLY MODULE SUBUNIT TAMB"/>
    <property type="match status" value="1"/>
</dbReference>
<keyword evidence="4" id="KW-0472">Membrane</keyword>
<dbReference type="EMBL" id="LDUG01000014">
    <property type="protein sequence ID" value="KVW97867.1"/>
    <property type="molecule type" value="Genomic_DNA"/>
</dbReference>
<organism evidence="6 7">
    <name type="scientific">Thiobacillus denitrificans</name>
    <dbReference type="NCBI Taxonomy" id="36861"/>
    <lineage>
        <taxon>Bacteria</taxon>
        <taxon>Pseudomonadati</taxon>
        <taxon>Pseudomonadota</taxon>
        <taxon>Betaproteobacteria</taxon>
        <taxon>Nitrosomonadales</taxon>
        <taxon>Thiobacillaceae</taxon>
        <taxon>Thiobacillus</taxon>
    </lineage>
</organism>
<comment type="subcellular location">
    <subcellularLocation>
        <location evidence="1">Membrane</location>
        <topology evidence="1">Single-pass membrane protein</topology>
    </subcellularLocation>
</comment>
<gene>
    <name evidence="6" type="ORF">ABW22_03735</name>
</gene>
<dbReference type="GO" id="GO:0005886">
    <property type="term" value="C:plasma membrane"/>
    <property type="evidence" value="ECO:0007669"/>
    <property type="project" value="InterPro"/>
</dbReference>
<feature type="domain" description="Translocation and assembly module TamB C-terminal" evidence="5">
    <location>
        <begin position="909"/>
        <end position="1239"/>
    </location>
</feature>
<keyword evidence="3" id="KW-1133">Transmembrane helix</keyword>
<evidence type="ECO:0000313" key="6">
    <source>
        <dbReference type="EMBL" id="KVW97867.1"/>
    </source>
</evidence>
<comment type="caution">
    <text evidence="6">The sequence shown here is derived from an EMBL/GenBank/DDBJ whole genome shotgun (WGS) entry which is preliminary data.</text>
</comment>
<proteinExistence type="predicted"/>
<evidence type="ECO:0000256" key="1">
    <source>
        <dbReference type="ARBA" id="ARBA00004167"/>
    </source>
</evidence>
<name>A0A106BSM3_THIDE</name>
<dbReference type="OrthoDB" id="5288149at2"/>
<dbReference type="InterPro" id="IPR007452">
    <property type="entry name" value="TamB_C"/>
</dbReference>
<dbReference type="AlphaFoldDB" id="A0A106BSM3"/>
<sequence length="1240" mass="133456">MRRVAWALASLLAGLAVLVLAVWWLTSTATGFLWLAKQATPLSDGRLVLEGVEGHLGTSVHIQKLIITTDMQRITLQQVRLDWQPRSLWHRLIEIDLLAAQQVRLDILKKDPTPPAYPGTLRWLLDIRVAAWDVAQLDVVDMGQTLSFNALHGKVDGRGDRFDLIAAAGTPWADVDGQFGIQKDAPFKLQGQFNAIRSTPVPVQAALGLTGELAAIEFKLDALAEGMNVMARGVAAPFAKVRLPRLLVAGEGIDPRQFLADAPSADLAFSGVFEGQPGERLLGTFSLSNRLAGRLDQDRLPLANLTGAVLGDATHADFSSLAIDLGAAGQFTGDGQWRDGRFTVNLESPRLNLAGLHGDLNATRMRAVLQLTGDAARQTLSGEVSETWGQGRFTLSHTDAALRLESANFSGQAGRLTAKGELRLDAGRAFSAEFDAAQINPARFGKFPRGRLNARGQASGTLLPELRLQTRFTLPPGELEGRPVTGQGRLRYENRHLADADIDLNLAGNLAKVKGAFGRAGDRLNWDIDAPALARLKLGLAGRLTSTGSVSGDPGQPQIEAVLAASGLRLPNDIAADALNLQLNLQAAANGMFSGQFDARGVQLAGQRLSVVHANLQGRRKAHTLTLDARMPDWRGTASLAGGLDASQVWRGQLNQAVAQGPWPMQLMAPATLLLSREQQQVSNLALTLAGGRLSVEQFSRQGTQLASRGALANLPLAPLVALLETEPPFTTDLRVDGDWNLRAGDTLDGQLRLRRQSGDVRMKEPAQSLGLTTLVLDLDAVASRVTAHVEAASREAGQLRADGRATLLREGAFFTLPRTAPLAWTAQLDVPDLRLVRLFIPVGIRADARLNAQLTGSGSLAAPRIDGQIAADAIRFSMPEEGVSITDGTLKLILADDRVRVQEGVLYGQSGRIGVSGEAQFRDPQASLALTFEKFAVTNRSDRRVVISGVSQLAFSQQRLRLEGELRADRARIEIPEAGRPRLSADVVVVGQPPREKTAAQRIPLQLDLKLNLGDDFLFKGAGLDARLGGQLRVYTVNEVLRGEGRIQVVEGRYAAYGQSLVIERGVLSFIGPIDNPGIDVLAVRKTPTVTAGVQVRGTVQRPQVTLYSDPPLPDTEKLSWLVLGHGLGKGGQQEFALLQIAAGALLSQTESVNFQAQLAEALRIDTFDVRAGEGEDLTSTVVSAGKRLSSRAILSYEQSLDGLSQVVKVLYQLSPRVRLEAQAGQQSSFDAFYTREYD</sequence>
<evidence type="ECO:0000256" key="4">
    <source>
        <dbReference type="ARBA" id="ARBA00023136"/>
    </source>
</evidence>
<dbReference type="RefSeq" id="WP_059752069.1">
    <property type="nucleotide sequence ID" value="NZ_LDUG01000014.1"/>
</dbReference>
<dbReference type="GO" id="GO:0097347">
    <property type="term" value="C:TAM protein secretion complex"/>
    <property type="evidence" value="ECO:0007669"/>
    <property type="project" value="TreeGrafter"/>
</dbReference>
<reference evidence="6 7" key="1">
    <citation type="journal article" date="2015" name="Appl. Environ. Microbiol.">
        <title>Aerobic and Anaerobic Thiosulfate Oxidation by a Cold-Adapted, Subglacial Chemoautotroph.</title>
        <authorList>
            <person name="Harrold Z.R."/>
            <person name="Skidmore M.L."/>
            <person name="Hamilton T.L."/>
            <person name="Desch L."/>
            <person name="Amada K."/>
            <person name="van Gelder W."/>
            <person name="Glover K."/>
            <person name="Roden E.E."/>
            <person name="Boyd E.S."/>
        </authorList>
    </citation>
    <scope>NUCLEOTIDE SEQUENCE [LARGE SCALE GENOMIC DNA]</scope>
    <source>
        <strain evidence="6 7">RG</strain>
    </source>
</reference>
<keyword evidence="2" id="KW-0812">Transmembrane</keyword>
<dbReference type="GO" id="GO:0009306">
    <property type="term" value="P:protein secretion"/>
    <property type="evidence" value="ECO:0007669"/>
    <property type="project" value="InterPro"/>
</dbReference>
<dbReference type="PATRIC" id="fig|36861.3.peg.196"/>
<keyword evidence="7" id="KW-1185">Reference proteome</keyword>
<accession>A0A106BSM3</accession>
<evidence type="ECO:0000256" key="3">
    <source>
        <dbReference type="ARBA" id="ARBA00022989"/>
    </source>
</evidence>
<evidence type="ECO:0000259" key="5">
    <source>
        <dbReference type="Pfam" id="PF04357"/>
    </source>
</evidence>
<protein>
    <recommendedName>
        <fullName evidence="5">Translocation and assembly module TamB C-terminal domain-containing protein</fullName>
    </recommendedName>
</protein>
<evidence type="ECO:0000256" key="2">
    <source>
        <dbReference type="ARBA" id="ARBA00022692"/>
    </source>
</evidence>
<dbReference type="PANTHER" id="PTHR36985">
    <property type="entry name" value="TRANSLOCATION AND ASSEMBLY MODULE SUBUNIT TAMB"/>
    <property type="match status" value="1"/>
</dbReference>